<evidence type="ECO:0000313" key="2">
    <source>
        <dbReference type="EMBL" id="RRT76903.1"/>
    </source>
</evidence>
<dbReference type="PANTHER" id="PTHR12741:SF16">
    <property type="entry name" value="CALLOSE SYNTHASE 7"/>
    <property type="match status" value="1"/>
</dbReference>
<dbReference type="Proteomes" id="UP000287651">
    <property type="component" value="Unassembled WGS sequence"/>
</dbReference>
<sequence length="116" mass="13544">MFSFHISISSVSSLAWFMSNQETSFVTIGQRILANPLKYVTWLYYCTNMMALLLRVRFHYGHPDIFDRIFHLTRGGISKASKTINLSEDIFAGEVRNNIDQLTCIYLLLLIMFDYF</sequence>
<organism evidence="2 3">
    <name type="scientific">Ensete ventricosum</name>
    <name type="common">Abyssinian banana</name>
    <name type="synonym">Musa ensete</name>
    <dbReference type="NCBI Taxonomy" id="4639"/>
    <lineage>
        <taxon>Eukaryota</taxon>
        <taxon>Viridiplantae</taxon>
        <taxon>Streptophyta</taxon>
        <taxon>Embryophyta</taxon>
        <taxon>Tracheophyta</taxon>
        <taxon>Spermatophyta</taxon>
        <taxon>Magnoliopsida</taxon>
        <taxon>Liliopsida</taxon>
        <taxon>Zingiberales</taxon>
        <taxon>Musaceae</taxon>
        <taxon>Ensete</taxon>
    </lineage>
</organism>
<accession>A0A427AKW8</accession>
<gene>
    <name evidence="2" type="ORF">B296_00029487</name>
</gene>
<name>A0A427AKW8_ENSVE</name>
<protein>
    <recommendedName>
        <fullName evidence="1">Glycosyl transferase 48 domain-containing protein</fullName>
    </recommendedName>
</protein>
<comment type="caution">
    <text evidence="2">The sequence shown here is derived from an EMBL/GenBank/DDBJ whole genome shotgun (WGS) entry which is preliminary data.</text>
</comment>
<dbReference type="GO" id="GO:0000148">
    <property type="term" value="C:1,3-beta-D-glucan synthase complex"/>
    <property type="evidence" value="ECO:0007669"/>
    <property type="project" value="InterPro"/>
</dbReference>
<dbReference type="EMBL" id="AMZH03002064">
    <property type="protein sequence ID" value="RRT76903.1"/>
    <property type="molecule type" value="Genomic_DNA"/>
</dbReference>
<dbReference type="GO" id="GO:0003843">
    <property type="term" value="F:1,3-beta-D-glucan synthase activity"/>
    <property type="evidence" value="ECO:0007669"/>
    <property type="project" value="InterPro"/>
</dbReference>
<feature type="domain" description="Glycosyl transferase 48" evidence="1">
    <location>
        <begin position="8"/>
        <end position="93"/>
    </location>
</feature>
<dbReference type="PANTHER" id="PTHR12741">
    <property type="entry name" value="LYST-INTERACTING PROTEIN LIP5 DOPAMINE RESPONSIVE PROTEIN DRG-1"/>
    <property type="match status" value="1"/>
</dbReference>
<evidence type="ECO:0000313" key="3">
    <source>
        <dbReference type="Proteomes" id="UP000287651"/>
    </source>
</evidence>
<dbReference type="InterPro" id="IPR003440">
    <property type="entry name" value="Glyco_trans_48_dom"/>
</dbReference>
<reference evidence="2 3" key="1">
    <citation type="journal article" date="2014" name="Agronomy (Basel)">
        <title>A Draft Genome Sequence for Ensete ventricosum, the Drought-Tolerant Tree Against Hunger.</title>
        <authorList>
            <person name="Harrison J."/>
            <person name="Moore K.A."/>
            <person name="Paszkiewicz K."/>
            <person name="Jones T."/>
            <person name="Grant M."/>
            <person name="Ambacheew D."/>
            <person name="Muzemil S."/>
            <person name="Studholme D.J."/>
        </authorList>
    </citation>
    <scope>NUCLEOTIDE SEQUENCE [LARGE SCALE GENOMIC DNA]</scope>
</reference>
<proteinExistence type="predicted"/>
<dbReference type="Pfam" id="PF02364">
    <property type="entry name" value="Glucan_synthase"/>
    <property type="match status" value="1"/>
</dbReference>
<dbReference type="GO" id="GO:0006075">
    <property type="term" value="P:(1-&gt;3)-beta-D-glucan biosynthetic process"/>
    <property type="evidence" value="ECO:0007669"/>
    <property type="project" value="InterPro"/>
</dbReference>
<dbReference type="AlphaFoldDB" id="A0A427AKW8"/>
<evidence type="ECO:0000259" key="1">
    <source>
        <dbReference type="Pfam" id="PF02364"/>
    </source>
</evidence>
<dbReference type="GO" id="GO:0005886">
    <property type="term" value="C:plasma membrane"/>
    <property type="evidence" value="ECO:0007669"/>
    <property type="project" value="TreeGrafter"/>
</dbReference>